<dbReference type="PROSITE" id="PS00028">
    <property type="entry name" value="ZINC_FINGER_C2H2_1"/>
    <property type="match status" value="1"/>
</dbReference>
<dbReference type="EMBL" id="CAJNOQ010019183">
    <property type="protein sequence ID" value="CAF1444867.1"/>
    <property type="molecule type" value="Genomic_DNA"/>
</dbReference>
<name>A0A815P6N7_9BILA</name>
<sequence length="335" mass="38340">MPTEASEEFTHTKPDWASWPTVLLSSFPKLISSTISHSNGIRVHRSWKVGDGKLIVYSKLQQPKSVSTIVCSDTPKGKTIPFTKSEPKSKQYHLSKPHTGTHEAAHVSRLFECYEEGCVKTFLRQGNLVNHLVAGKHQRLPERLSLRDTGMQIYASKLERIGQRELVSVVLRNTTDAVHLDSQSLKLPEGWALPKARKVVRLTPKQIEYLTNKFNDGIKNNTRWKPEAVAAEMEYLKDKGIFIFADNELLKASQIRSYFSRLKSNRQIKLRVEQCDNEDVEAFKEEQAIDEAVQRQQLRHKVHTMDQFELSISPKRSSSSSEIPAKRHSLRKKKT</sequence>
<feature type="domain" description="C2H2-type" evidence="2">
    <location>
        <begin position="113"/>
        <end position="137"/>
    </location>
</feature>
<dbReference type="OrthoDB" id="2423517at2759"/>
<gene>
    <name evidence="3" type="ORF">GPM918_LOCUS34506</name>
    <name evidence="4" type="ORF">SRO942_LOCUS35207</name>
</gene>
<evidence type="ECO:0000313" key="4">
    <source>
        <dbReference type="EMBL" id="CAF4319837.1"/>
    </source>
</evidence>
<dbReference type="AlphaFoldDB" id="A0A815P6N7"/>
<dbReference type="PANTHER" id="PTHR33845:SF1">
    <property type="entry name" value="C2H2-TYPE DOMAIN-CONTAINING PROTEIN"/>
    <property type="match status" value="1"/>
</dbReference>
<feature type="compositionally biased region" description="Basic residues" evidence="1">
    <location>
        <begin position="326"/>
        <end position="335"/>
    </location>
</feature>
<dbReference type="PANTHER" id="PTHR33845">
    <property type="entry name" value="C2H2-TYPE DOMAIN-CONTAINING PROTEIN"/>
    <property type="match status" value="1"/>
</dbReference>
<dbReference type="EMBL" id="CAJOBC010084628">
    <property type="protein sequence ID" value="CAF4319837.1"/>
    <property type="molecule type" value="Genomic_DNA"/>
</dbReference>
<evidence type="ECO:0000313" key="3">
    <source>
        <dbReference type="EMBL" id="CAF1444867.1"/>
    </source>
</evidence>
<reference evidence="3" key="1">
    <citation type="submission" date="2021-02" db="EMBL/GenBank/DDBJ databases">
        <authorList>
            <person name="Nowell W R."/>
        </authorList>
    </citation>
    <scope>NUCLEOTIDE SEQUENCE</scope>
</reference>
<dbReference type="Proteomes" id="UP000681722">
    <property type="component" value="Unassembled WGS sequence"/>
</dbReference>
<protein>
    <recommendedName>
        <fullName evidence="2">C2H2-type domain-containing protein</fullName>
    </recommendedName>
</protein>
<feature type="compositionally biased region" description="Low complexity" evidence="1">
    <location>
        <begin position="311"/>
        <end position="323"/>
    </location>
</feature>
<evidence type="ECO:0000259" key="2">
    <source>
        <dbReference type="PROSITE" id="PS00028"/>
    </source>
</evidence>
<dbReference type="Proteomes" id="UP000663829">
    <property type="component" value="Unassembled WGS sequence"/>
</dbReference>
<accession>A0A815P6N7</accession>
<evidence type="ECO:0000256" key="1">
    <source>
        <dbReference type="SAM" id="MobiDB-lite"/>
    </source>
</evidence>
<evidence type="ECO:0000313" key="5">
    <source>
        <dbReference type="Proteomes" id="UP000663829"/>
    </source>
</evidence>
<proteinExistence type="predicted"/>
<keyword evidence="5" id="KW-1185">Reference proteome</keyword>
<organism evidence="3 5">
    <name type="scientific">Didymodactylos carnosus</name>
    <dbReference type="NCBI Taxonomy" id="1234261"/>
    <lineage>
        <taxon>Eukaryota</taxon>
        <taxon>Metazoa</taxon>
        <taxon>Spiralia</taxon>
        <taxon>Gnathifera</taxon>
        <taxon>Rotifera</taxon>
        <taxon>Eurotatoria</taxon>
        <taxon>Bdelloidea</taxon>
        <taxon>Philodinida</taxon>
        <taxon>Philodinidae</taxon>
        <taxon>Didymodactylos</taxon>
    </lineage>
</organism>
<feature type="region of interest" description="Disordered" evidence="1">
    <location>
        <begin position="310"/>
        <end position="335"/>
    </location>
</feature>
<dbReference type="InterPro" id="IPR013087">
    <property type="entry name" value="Znf_C2H2_type"/>
</dbReference>
<comment type="caution">
    <text evidence="3">The sequence shown here is derived from an EMBL/GenBank/DDBJ whole genome shotgun (WGS) entry which is preliminary data.</text>
</comment>